<evidence type="ECO:0000313" key="4">
    <source>
        <dbReference type="Proteomes" id="UP001189429"/>
    </source>
</evidence>
<dbReference type="CDD" id="cd23807">
    <property type="entry name" value="UEV_UBE2V"/>
    <property type="match status" value="1"/>
</dbReference>
<sequence>MVPESGQQQELGQRSSPSVAADQPLLAVARAAARAALWEDALGCLLQVRRAGCASHVAALRVAGRACLRGRQWQAALSLFAELRGSVGAGDSTFLANLVAGAWAAGRQWCGALGVLADLRADRAHEVLHVAAAAACAQARRWAEALHLLAAEMPRRALRPDPLALEAALRRRGGRGTGVADRALCAADGLGARLAREELAPPRRPPPRRALSAPAASRPAAAAAAPSLHWGVLYHCLEVSRDPEVRRREQGFPHECLRLLADVYENTTGQVQDSGTSQQLFGIPLNNIAFVPAFRGASKDDRATANDVARTGRVGHFLKAKASATLDIPVSGADIQALRATTPPAPHALVADLRDYHPTLDDKLMNFVKEYGADVPAPSDQETSWSARQLAPFLREVHGPEVPDSGLPVGAAWGGKRGQSPFRRDLAVLAGFSASLNLSTLANTFIATLAEQGPSAPCACEANARPPGDSTTAWLQPDPGRIAGSARDAPQATAAPMYGAASRDVWLSAPRADHAHLVTGSLVSEATMGPWLPAGAIGGPVKMPKQLVAYRIPPCCWAWKSRRLHHGCDGVAAGVVHVGELPKPQGKPSKANGNPVWMPGTVEYSSEGSPGVSQQAAPAAGQPAGRASPGLTKADGARSDRVRTFMQLFYRGCPVKVVVPRSFKLLDELERGQKAERASQVSWGLARDDDATLTDWNGTIFGPIDTVFDNRIYSLAIVCGPNYPDEPPVVKFTVPIRLSCVAADGSVLPGWHCLANWRREWTIENVLDNLRKEMTSAQNRRLPQPADAPEAPSTGNGGTWGLNNFGFD</sequence>
<protein>
    <recommendedName>
        <fullName evidence="2">UBC core domain-containing protein</fullName>
    </recommendedName>
</protein>
<name>A0ABN9TZM1_9DINO</name>
<dbReference type="InterPro" id="IPR016135">
    <property type="entry name" value="UBQ-conjugating_enzyme/RWD"/>
</dbReference>
<dbReference type="SMART" id="SM00212">
    <property type="entry name" value="UBCc"/>
    <property type="match status" value="1"/>
</dbReference>
<dbReference type="Pfam" id="PF00179">
    <property type="entry name" value="UQ_con"/>
    <property type="match status" value="1"/>
</dbReference>
<feature type="compositionally biased region" description="Low complexity" evidence="1">
    <location>
        <begin position="209"/>
        <end position="218"/>
    </location>
</feature>
<feature type="compositionally biased region" description="Low complexity" evidence="1">
    <location>
        <begin position="609"/>
        <end position="630"/>
    </location>
</feature>
<proteinExistence type="predicted"/>
<dbReference type="Gene3D" id="3.10.110.10">
    <property type="entry name" value="Ubiquitin Conjugating Enzyme"/>
    <property type="match status" value="1"/>
</dbReference>
<dbReference type="Proteomes" id="UP001189429">
    <property type="component" value="Unassembled WGS sequence"/>
</dbReference>
<dbReference type="PROSITE" id="PS50127">
    <property type="entry name" value="UBC_2"/>
    <property type="match status" value="1"/>
</dbReference>
<comment type="caution">
    <text evidence="3">The sequence shown here is derived from an EMBL/GenBank/DDBJ whole genome shotgun (WGS) entry which is preliminary data.</text>
</comment>
<accession>A0ABN9TZM1</accession>
<feature type="region of interest" description="Disordered" evidence="1">
    <location>
        <begin position="583"/>
        <end position="636"/>
    </location>
</feature>
<dbReference type="Gene3D" id="1.25.40.10">
    <property type="entry name" value="Tetratricopeptide repeat domain"/>
    <property type="match status" value="1"/>
</dbReference>
<feature type="domain" description="UBC core" evidence="2">
    <location>
        <begin position="660"/>
        <end position="808"/>
    </location>
</feature>
<feature type="region of interest" description="Disordered" evidence="1">
    <location>
        <begin position="196"/>
        <end position="218"/>
    </location>
</feature>
<dbReference type="InterPro" id="IPR000608">
    <property type="entry name" value="UBC"/>
</dbReference>
<dbReference type="InterPro" id="IPR011990">
    <property type="entry name" value="TPR-like_helical_dom_sf"/>
</dbReference>
<evidence type="ECO:0000313" key="3">
    <source>
        <dbReference type="EMBL" id="CAK0851642.1"/>
    </source>
</evidence>
<feature type="region of interest" description="Disordered" evidence="1">
    <location>
        <begin position="777"/>
        <end position="800"/>
    </location>
</feature>
<evidence type="ECO:0000259" key="2">
    <source>
        <dbReference type="PROSITE" id="PS50127"/>
    </source>
</evidence>
<keyword evidence="4" id="KW-1185">Reference proteome</keyword>
<organism evidence="3 4">
    <name type="scientific">Prorocentrum cordatum</name>
    <dbReference type="NCBI Taxonomy" id="2364126"/>
    <lineage>
        <taxon>Eukaryota</taxon>
        <taxon>Sar</taxon>
        <taxon>Alveolata</taxon>
        <taxon>Dinophyceae</taxon>
        <taxon>Prorocentrales</taxon>
        <taxon>Prorocentraceae</taxon>
        <taxon>Prorocentrum</taxon>
    </lineage>
</organism>
<gene>
    <name evidence="3" type="ORF">PCOR1329_LOCUS43752</name>
</gene>
<dbReference type="SUPFAM" id="SSF54495">
    <property type="entry name" value="UBC-like"/>
    <property type="match status" value="1"/>
</dbReference>
<dbReference type="EMBL" id="CAUYUJ010015260">
    <property type="protein sequence ID" value="CAK0851642.1"/>
    <property type="molecule type" value="Genomic_DNA"/>
</dbReference>
<evidence type="ECO:0000256" key="1">
    <source>
        <dbReference type="SAM" id="MobiDB-lite"/>
    </source>
</evidence>
<reference evidence="3" key="1">
    <citation type="submission" date="2023-10" db="EMBL/GenBank/DDBJ databases">
        <authorList>
            <person name="Chen Y."/>
            <person name="Shah S."/>
            <person name="Dougan E. K."/>
            <person name="Thang M."/>
            <person name="Chan C."/>
        </authorList>
    </citation>
    <scope>NUCLEOTIDE SEQUENCE [LARGE SCALE GENOMIC DNA]</scope>
</reference>